<evidence type="ECO:0000313" key="2">
    <source>
        <dbReference type="Proteomes" id="UP000256941"/>
    </source>
</evidence>
<dbReference type="AlphaFoldDB" id="A0A3D9XF83"/>
<dbReference type="EMBL" id="QTUJ01000003">
    <property type="protein sequence ID" value="REF68291.1"/>
    <property type="molecule type" value="Genomic_DNA"/>
</dbReference>
<dbReference type="Proteomes" id="UP000256941">
    <property type="component" value="Unassembled WGS sequence"/>
</dbReference>
<accession>A0A3D9XF83</accession>
<organism evidence="1 2">
    <name type="scientific">Paracoccus versutus</name>
    <name type="common">Thiobacillus versutus</name>
    <dbReference type="NCBI Taxonomy" id="34007"/>
    <lineage>
        <taxon>Bacteria</taxon>
        <taxon>Pseudomonadati</taxon>
        <taxon>Pseudomonadota</taxon>
        <taxon>Alphaproteobacteria</taxon>
        <taxon>Rhodobacterales</taxon>
        <taxon>Paracoccaceae</taxon>
        <taxon>Paracoccus</taxon>
    </lineage>
</organism>
<proteinExistence type="predicted"/>
<sequence length="76" mass="8203">MAAGSAAMQDFRSRVLPAENNDAGRFISDDIPLCAGGRGLGGVNRLVFPRAQQIADARRDTGTVDRLRHPAYHLLV</sequence>
<name>A0A3D9XF83_PARVE</name>
<comment type="caution">
    <text evidence="1">The sequence shown here is derived from an EMBL/GenBank/DDBJ whole genome shotgun (WGS) entry which is preliminary data.</text>
</comment>
<gene>
    <name evidence="1" type="ORF">BDD41_3330</name>
</gene>
<protein>
    <submittedName>
        <fullName evidence="1">Uncharacterized protein</fullName>
    </submittedName>
</protein>
<reference evidence="1 2" key="1">
    <citation type="submission" date="2018-08" db="EMBL/GenBank/DDBJ databases">
        <title>Genomic Encyclopedia of Archaeal and Bacterial Type Strains, Phase II (KMG-II): from individual species to whole genera.</title>
        <authorList>
            <person name="Goeker M."/>
        </authorList>
    </citation>
    <scope>NUCLEOTIDE SEQUENCE [LARGE SCALE GENOMIC DNA]</scope>
    <source>
        <strain evidence="1 2">DSM 17099</strain>
    </source>
</reference>
<evidence type="ECO:0000313" key="1">
    <source>
        <dbReference type="EMBL" id="REF68291.1"/>
    </source>
</evidence>